<sequence length="149" mass="15952">MSQIKPRPDRLAKPSSARSPGRPEGFPRPVRDLIVARAGGVCELCGVLPVAQIHHRRPRGMGGSSDPGTNRAANGLALCSCCHDVVEGRSVEHPQLGRVRGSRAESERKGWLISRLSPDAPDEVPVWTAAGWVQLSDGGAKRRIEGRPG</sequence>
<dbReference type="SMART" id="SM00507">
    <property type="entry name" value="HNHc"/>
    <property type="match status" value="1"/>
</dbReference>
<keyword evidence="3" id="KW-0540">Nuclease</keyword>
<keyword evidence="3" id="KW-0255">Endonuclease</keyword>
<evidence type="ECO:0000256" key="1">
    <source>
        <dbReference type="SAM" id="MobiDB-lite"/>
    </source>
</evidence>
<evidence type="ECO:0000313" key="3">
    <source>
        <dbReference type="EMBL" id="TWS25374.1"/>
    </source>
</evidence>
<protein>
    <submittedName>
        <fullName evidence="3">HNH endonuclease</fullName>
    </submittedName>
</protein>
<reference evidence="3 4" key="1">
    <citation type="submission" date="2019-08" db="EMBL/GenBank/DDBJ databases">
        <title>Tsukamurella conjunctivitidis sp. nov., Tsukamurella assacharolytica sp. nov. and Tsukamurella sputae sp. nov. isolated from patients with conjunctivitis, bacteraemia (lymphoma) and respiratory infection (sputum) in Hong Kong.</title>
        <authorList>
            <person name="Fok K.M.N."/>
            <person name="Fong J.Y.H."/>
        </authorList>
    </citation>
    <scope>NUCLEOTIDE SEQUENCE [LARGE SCALE GENOMIC DNA]</scope>
    <source>
        <strain evidence="3 4">HKU70</strain>
    </source>
</reference>
<dbReference type="Proteomes" id="UP000319792">
    <property type="component" value="Unassembled WGS sequence"/>
</dbReference>
<keyword evidence="4" id="KW-1185">Reference proteome</keyword>
<organism evidence="3 4">
    <name type="scientific">Tsukamurella sputi</name>
    <dbReference type="NCBI Taxonomy" id="2591848"/>
    <lineage>
        <taxon>Bacteria</taxon>
        <taxon>Bacillati</taxon>
        <taxon>Actinomycetota</taxon>
        <taxon>Actinomycetes</taxon>
        <taxon>Mycobacteriales</taxon>
        <taxon>Tsukamurellaceae</taxon>
        <taxon>Tsukamurella</taxon>
    </lineage>
</organism>
<dbReference type="InterPro" id="IPR003615">
    <property type="entry name" value="HNH_nuc"/>
</dbReference>
<accession>A0A5C5RRP4</accession>
<name>A0A5C5RRP4_9ACTN</name>
<dbReference type="AlphaFoldDB" id="A0A5C5RRP4"/>
<evidence type="ECO:0000259" key="2">
    <source>
        <dbReference type="SMART" id="SM00507"/>
    </source>
</evidence>
<dbReference type="OrthoDB" id="5124189at2"/>
<dbReference type="RefSeq" id="WP_146433309.1">
    <property type="nucleotide sequence ID" value="NZ_VIGV01000002.1"/>
</dbReference>
<feature type="region of interest" description="Disordered" evidence="1">
    <location>
        <begin position="1"/>
        <end position="28"/>
    </location>
</feature>
<gene>
    <name evidence="3" type="ORF">FK268_09290</name>
</gene>
<dbReference type="GO" id="GO:0004519">
    <property type="term" value="F:endonuclease activity"/>
    <property type="evidence" value="ECO:0007669"/>
    <property type="project" value="UniProtKB-KW"/>
</dbReference>
<feature type="domain" description="HNH nuclease" evidence="2">
    <location>
        <begin position="29"/>
        <end position="84"/>
    </location>
</feature>
<evidence type="ECO:0000313" key="4">
    <source>
        <dbReference type="Proteomes" id="UP000319792"/>
    </source>
</evidence>
<keyword evidence="3" id="KW-0378">Hydrolase</keyword>
<dbReference type="CDD" id="cd00085">
    <property type="entry name" value="HNHc"/>
    <property type="match status" value="1"/>
</dbReference>
<proteinExistence type="predicted"/>
<comment type="caution">
    <text evidence="3">The sequence shown here is derived from an EMBL/GenBank/DDBJ whole genome shotgun (WGS) entry which is preliminary data.</text>
</comment>
<feature type="compositionally biased region" description="Basic and acidic residues" evidence="1">
    <location>
        <begin position="1"/>
        <end position="12"/>
    </location>
</feature>
<dbReference type="EMBL" id="VIGV01000002">
    <property type="protein sequence ID" value="TWS25374.1"/>
    <property type="molecule type" value="Genomic_DNA"/>
</dbReference>